<comment type="caution">
    <text evidence="1">The sequence shown here is derived from an EMBL/GenBank/DDBJ whole genome shotgun (WGS) entry which is preliminary data.</text>
</comment>
<gene>
    <name evidence="1" type="ORF">FHS72_000109</name>
</gene>
<accession>A0A7W9EXW8</accession>
<sequence length="251" mass="26234">MNWQFTAIIGTCVMLAACTGTQTTAPNTLSDLDRLSEVTLPEGATQDDAVAAALALAAAPAAPEGGLLGGLFGSGGLLGGNTTAQTVVRTGPDARVIPYGESVAYGEIATVCDVPSGSMGTEVANVSGYKIYDTIPNATAMRPHFITGFDDGCARQFTAALSLTGDVGTHEVVRYLPTNQNVPYSGTDNAYEAIKASFCRVSHGKPCGAKLDRMATNTTFVTAYETFGANPRWVEILLHDGEVKAIDFKER</sequence>
<reference evidence="1 2" key="1">
    <citation type="submission" date="2020-08" db="EMBL/GenBank/DDBJ databases">
        <title>Genomic Encyclopedia of Type Strains, Phase IV (KMG-IV): sequencing the most valuable type-strain genomes for metagenomic binning, comparative biology and taxonomic classification.</title>
        <authorList>
            <person name="Goeker M."/>
        </authorList>
    </citation>
    <scope>NUCLEOTIDE SEQUENCE [LARGE SCALE GENOMIC DNA]</scope>
    <source>
        <strain evidence="1 2">DSM 101064</strain>
    </source>
</reference>
<dbReference type="AlphaFoldDB" id="A0A7W9EXW8"/>
<evidence type="ECO:0000313" key="2">
    <source>
        <dbReference type="Proteomes" id="UP000535415"/>
    </source>
</evidence>
<dbReference type="EMBL" id="JACIJM010000001">
    <property type="protein sequence ID" value="MBB5720505.1"/>
    <property type="molecule type" value="Genomic_DNA"/>
</dbReference>
<name>A0A7W9EXW8_9RHOB</name>
<organism evidence="1 2">
    <name type="scientific">Yoonia ponticola</name>
    <dbReference type="NCBI Taxonomy" id="1524255"/>
    <lineage>
        <taxon>Bacteria</taxon>
        <taxon>Pseudomonadati</taxon>
        <taxon>Pseudomonadota</taxon>
        <taxon>Alphaproteobacteria</taxon>
        <taxon>Rhodobacterales</taxon>
        <taxon>Paracoccaceae</taxon>
        <taxon>Yoonia</taxon>
    </lineage>
</organism>
<keyword evidence="2" id="KW-1185">Reference proteome</keyword>
<dbReference type="RefSeq" id="WP_183523941.1">
    <property type="nucleotide sequence ID" value="NZ_JACIJM010000001.1"/>
</dbReference>
<evidence type="ECO:0000313" key="1">
    <source>
        <dbReference type="EMBL" id="MBB5720505.1"/>
    </source>
</evidence>
<protein>
    <submittedName>
        <fullName evidence="1">Uncharacterized protein</fullName>
    </submittedName>
</protein>
<dbReference type="Proteomes" id="UP000535415">
    <property type="component" value="Unassembled WGS sequence"/>
</dbReference>
<proteinExistence type="predicted"/>